<feature type="region of interest" description="Disordered" evidence="5">
    <location>
        <begin position="62"/>
        <end position="100"/>
    </location>
</feature>
<evidence type="ECO:0000256" key="1">
    <source>
        <dbReference type="ARBA" id="ARBA00004138"/>
    </source>
</evidence>
<evidence type="ECO:0000256" key="3">
    <source>
        <dbReference type="ARBA" id="ARBA00023273"/>
    </source>
</evidence>
<keyword evidence="8" id="KW-1185">Reference proteome</keyword>
<dbReference type="GO" id="GO:0036064">
    <property type="term" value="C:ciliary basal body"/>
    <property type="evidence" value="ECO:0007669"/>
    <property type="project" value="TreeGrafter"/>
</dbReference>
<evidence type="ECO:0000256" key="5">
    <source>
        <dbReference type="SAM" id="MobiDB-lite"/>
    </source>
</evidence>
<dbReference type="InterPro" id="IPR051885">
    <property type="entry name" value="CC_CF"/>
</dbReference>
<sequence>MKFRPSDAFSRDIEVKDVGPQDRYPRTSLSNVSGDFIQSRQEVFPASHSYDSLMDQLSALTEQDNDEEDQLLFEEEEEEEEGEDVEESETSAEGGEEQFVDREPYYELYKTLMKEYPMLRMKNNFLQRKMAEYFKRRKMEHALRESERIGDAQVKYYKKLDTLWDLRNTNNMQRSAITTELNEMKALRDKQVKNVVENFEAMQNREREIGKGLIFTKTAKEIPEKLLDRLLKNQRTKSKEIMEMRLCYIRLRNNIEEITAAIKAMDKIGENHTLIDYEQLKMENQNHADKIEERDEELSKLRIKCTAAIQTLAHLREKSSSTDIDILEMNDKLDEVELERNDWREKVNELKKERDSLRANIMKLQEESGLLTKPKLLLDMEDTLEQIAACKNELQRIHATYNQKAKALDAIKRNIVDEKDCLHAEKSKVSRSKPKIWKGKTRLVYPVLEKFNIKEFSK</sequence>
<dbReference type="PANTHER" id="PTHR15654:SF1">
    <property type="entry name" value="COILED-COIL DOMAIN-CONTAINING PROTEIN 96"/>
    <property type="match status" value="1"/>
</dbReference>
<dbReference type="Pfam" id="PF13870">
    <property type="entry name" value="CCDC113_CCDC96_CC"/>
    <property type="match status" value="1"/>
</dbReference>
<evidence type="ECO:0000313" key="7">
    <source>
        <dbReference type="EMBL" id="KAK9693159.1"/>
    </source>
</evidence>
<evidence type="ECO:0000256" key="2">
    <source>
        <dbReference type="ARBA" id="ARBA00023054"/>
    </source>
</evidence>
<name>A0AAW1IU39_POPJA</name>
<protein>
    <recommendedName>
        <fullName evidence="6">CCDC113/CCDC96 coiled-coil domain-containing protein</fullName>
    </recommendedName>
</protein>
<gene>
    <name evidence="7" type="ORF">QE152_g34384</name>
</gene>
<dbReference type="EMBL" id="JASPKY010000551">
    <property type="protein sequence ID" value="KAK9693159.1"/>
    <property type="molecule type" value="Genomic_DNA"/>
</dbReference>
<comment type="caution">
    <text evidence="7">The sequence shown here is derived from an EMBL/GenBank/DDBJ whole genome shotgun (WGS) entry which is preliminary data.</text>
</comment>
<organism evidence="7 8">
    <name type="scientific">Popillia japonica</name>
    <name type="common">Japanese beetle</name>
    <dbReference type="NCBI Taxonomy" id="7064"/>
    <lineage>
        <taxon>Eukaryota</taxon>
        <taxon>Metazoa</taxon>
        <taxon>Ecdysozoa</taxon>
        <taxon>Arthropoda</taxon>
        <taxon>Hexapoda</taxon>
        <taxon>Insecta</taxon>
        <taxon>Pterygota</taxon>
        <taxon>Neoptera</taxon>
        <taxon>Endopterygota</taxon>
        <taxon>Coleoptera</taxon>
        <taxon>Polyphaga</taxon>
        <taxon>Scarabaeiformia</taxon>
        <taxon>Scarabaeidae</taxon>
        <taxon>Rutelinae</taxon>
        <taxon>Popillia</taxon>
    </lineage>
</organism>
<evidence type="ECO:0000256" key="4">
    <source>
        <dbReference type="SAM" id="Coils"/>
    </source>
</evidence>
<dbReference type="GO" id="GO:0005930">
    <property type="term" value="C:axoneme"/>
    <property type="evidence" value="ECO:0007669"/>
    <property type="project" value="TreeGrafter"/>
</dbReference>
<evidence type="ECO:0000313" key="8">
    <source>
        <dbReference type="Proteomes" id="UP001458880"/>
    </source>
</evidence>
<keyword evidence="3" id="KW-0966">Cell projection</keyword>
<dbReference type="GO" id="GO:0060271">
    <property type="term" value="P:cilium assembly"/>
    <property type="evidence" value="ECO:0007669"/>
    <property type="project" value="TreeGrafter"/>
</dbReference>
<dbReference type="PANTHER" id="PTHR15654">
    <property type="entry name" value="COILED-COIL DOMAIN-CONTAINING PROTEIN 113-RELATED"/>
    <property type="match status" value="1"/>
</dbReference>
<proteinExistence type="predicted"/>
<evidence type="ECO:0000259" key="6">
    <source>
        <dbReference type="Pfam" id="PF13870"/>
    </source>
</evidence>
<feature type="domain" description="CCDC113/CCDC96 coiled-coil" evidence="6">
    <location>
        <begin position="236"/>
        <end position="403"/>
    </location>
</feature>
<keyword evidence="2 4" id="KW-0175">Coiled coil</keyword>
<feature type="compositionally biased region" description="Basic and acidic residues" evidence="5">
    <location>
        <begin position="9"/>
        <end position="25"/>
    </location>
</feature>
<dbReference type="Proteomes" id="UP001458880">
    <property type="component" value="Unassembled WGS sequence"/>
</dbReference>
<feature type="region of interest" description="Disordered" evidence="5">
    <location>
        <begin position="1"/>
        <end position="32"/>
    </location>
</feature>
<comment type="subcellular location">
    <subcellularLocation>
        <location evidence="1">Cell projection</location>
        <location evidence="1">Cilium</location>
    </subcellularLocation>
</comment>
<accession>A0AAW1IU39</accession>
<reference evidence="7 8" key="1">
    <citation type="journal article" date="2024" name="BMC Genomics">
        <title>De novo assembly and annotation of Popillia japonica's genome with initial clues to its potential as an invasive pest.</title>
        <authorList>
            <person name="Cucini C."/>
            <person name="Boschi S."/>
            <person name="Funari R."/>
            <person name="Cardaioli E."/>
            <person name="Iannotti N."/>
            <person name="Marturano G."/>
            <person name="Paoli F."/>
            <person name="Bruttini M."/>
            <person name="Carapelli A."/>
            <person name="Frati F."/>
            <person name="Nardi F."/>
        </authorList>
    </citation>
    <scope>NUCLEOTIDE SEQUENCE [LARGE SCALE GENOMIC DNA]</scope>
    <source>
        <strain evidence="7">DMR45628</strain>
    </source>
</reference>
<dbReference type="AlphaFoldDB" id="A0AAW1IU39"/>
<feature type="compositionally biased region" description="Acidic residues" evidence="5">
    <location>
        <begin position="63"/>
        <end position="98"/>
    </location>
</feature>
<feature type="coiled-coil region" evidence="4">
    <location>
        <begin position="277"/>
        <end position="400"/>
    </location>
</feature>
<dbReference type="InterPro" id="IPR025254">
    <property type="entry name" value="CCDC113/CCDC96_CC"/>
</dbReference>